<comment type="subcellular location">
    <subcellularLocation>
        <location evidence="3 22">Cytoplasm</location>
    </subcellularLocation>
</comment>
<keyword evidence="8 22" id="KW-0436">Ligase</keyword>
<keyword evidence="14 22" id="KW-0573">Peptidoglycan synthesis</keyword>
<comment type="function">
    <text evidence="2 22">Cell wall formation.</text>
</comment>
<dbReference type="GO" id="GO:0009252">
    <property type="term" value="P:peptidoglycan biosynthetic process"/>
    <property type="evidence" value="ECO:0007669"/>
    <property type="project" value="UniProtKB-UniRule"/>
</dbReference>
<evidence type="ECO:0000256" key="19">
    <source>
        <dbReference type="ARBA" id="ARBA00068427"/>
    </source>
</evidence>
<dbReference type="eggNOG" id="COG1181">
    <property type="taxonomic scope" value="Bacteria"/>
</dbReference>
<accession>E6U2W3</accession>
<dbReference type="SUPFAM" id="SSF52440">
    <property type="entry name" value="PreATP-grasp domain"/>
    <property type="match status" value="1"/>
</dbReference>
<dbReference type="EC" id="6.3.2.4" evidence="6 22"/>
<evidence type="ECO:0000256" key="3">
    <source>
        <dbReference type="ARBA" id="ARBA00004496"/>
    </source>
</evidence>
<dbReference type="Pfam" id="PF07478">
    <property type="entry name" value="Dala_Dala_lig_C"/>
    <property type="match status" value="1"/>
</dbReference>
<keyword evidence="13 22" id="KW-0133">Cell shape</keyword>
<dbReference type="KEGG" id="eha:Ethha_0761"/>
<feature type="active site" evidence="23">
    <location>
        <position position="193"/>
    </location>
</feature>
<evidence type="ECO:0000313" key="29">
    <source>
        <dbReference type="Proteomes" id="UP000001551"/>
    </source>
</evidence>
<dbReference type="InterPro" id="IPR016185">
    <property type="entry name" value="PreATP-grasp_dom_sf"/>
</dbReference>
<feature type="binding site" evidence="24">
    <location>
        <begin position="223"/>
        <end position="230"/>
    </location>
    <ligand>
        <name>ATP</name>
        <dbReference type="ChEBI" id="CHEBI:30616"/>
    </ligand>
</feature>
<dbReference type="PANTHER" id="PTHR23132:SF25">
    <property type="entry name" value="D-ALANINE--D-ALANINE LIGASE A"/>
    <property type="match status" value="1"/>
</dbReference>
<keyword evidence="11 26" id="KW-0067">ATP-binding</keyword>
<dbReference type="GO" id="GO:0071555">
    <property type="term" value="P:cell wall organization"/>
    <property type="evidence" value="ECO:0007669"/>
    <property type="project" value="UniProtKB-KW"/>
</dbReference>
<evidence type="ECO:0000256" key="26">
    <source>
        <dbReference type="PROSITE-ProRule" id="PRU00409"/>
    </source>
</evidence>
<comment type="pathway">
    <text evidence="4 22">Cell wall biogenesis; peptidoglycan biosynthesis.</text>
</comment>
<dbReference type="PROSITE" id="PS50975">
    <property type="entry name" value="ATP_GRASP"/>
    <property type="match status" value="1"/>
</dbReference>
<feature type="binding site" evidence="25">
    <location>
        <position position="316"/>
    </location>
    <ligand>
        <name>Mg(2+)</name>
        <dbReference type="ChEBI" id="CHEBI:18420"/>
        <label>2</label>
    </ligand>
</feature>
<evidence type="ECO:0000256" key="22">
    <source>
        <dbReference type="HAMAP-Rule" id="MF_00047"/>
    </source>
</evidence>
<feature type="binding site" evidence="25">
    <location>
        <position position="316"/>
    </location>
    <ligand>
        <name>Mg(2+)</name>
        <dbReference type="ChEBI" id="CHEBI:18420"/>
        <label>1</label>
    </ligand>
</feature>
<evidence type="ECO:0000256" key="21">
    <source>
        <dbReference type="ARBA" id="ARBA00077154"/>
    </source>
</evidence>
<keyword evidence="16 22" id="KW-0961">Cell wall biogenesis/degradation</keyword>
<dbReference type="NCBIfam" id="TIGR01205">
    <property type="entry name" value="D_ala_D_alaTIGR"/>
    <property type="match status" value="1"/>
</dbReference>
<evidence type="ECO:0000256" key="7">
    <source>
        <dbReference type="ARBA" id="ARBA00022490"/>
    </source>
</evidence>
<evidence type="ECO:0000256" key="8">
    <source>
        <dbReference type="ARBA" id="ARBA00022598"/>
    </source>
</evidence>
<dbReference type="HOGENOM" id="CLU_039268_0_0_9"/>
<proteinExistence type="inferred from homology"/>
<evidence type="ECO:0000256" key="10">
    <source>
        <dbReference type="ARBA" id="ARBA00022741"/>
    </source>
</evidence>
<evidence type="ECO:0000256" key="16">
    <source>
        <dbReference type="ARBA" id="ARBA00023316"/>
    </source>
</evidence>
<dbReference type="InterPro" id="IPR011095">
    <property type="entry name" value="Dala_Dala_lig_C"/>
</dbReference>
<evidence type="ECO:0000256" key="4">
    <source>
        <dbReference type="ARBA" id="ARBA00004752"/>
    </source>
</evidence>
<dbReference type="Gene3D" id="3.30.470.20">
    <property type="entry name" value="ATP-grasp fold, B domain"/>
    <property type="match status" value="1"/>
</dbReference>
<organism evidence="28 29">
    <name type="scientific">Ethanoligenens harbinense (strain DSM 18485 / JCM 12961 / CGMCC 1.5033 / YUAN-3)</name>
    <dbReference type="NCBI Taxonomy" id="663278"/>
    <lineage>
        <taxon>Bacteria</taxon>
        <taxon>Bacillati</taxon>
        <taxon>Bacillota</taxon>
        <taxon>Clostridia</taxon>
        <taxon>Eubacteriales</taxon>
        <taxon>Oscillospiraceae</taxon>
        <taxon>Ethanoligenens</taxon>
    </lineage>
</organism>
<feature type="binding site" evidence="24">
    <location>
        <position position="140"/>
    </location>
    <ligand>
        <name>ATP</name>
        <dbReference type="ChEBI" id="CHEBI:30616"/>
    </ligand>
</feature>
<evidence type="ECO:0000256" key="11">
    <source>
        <dbReference type="ARBA" id="ARBA00022840"/>
    </source>
</evidence>
<dbReference type="SUPFAM" id="SSF56059">
    <property type="entry name" value="Glutathione synthetase ATP-binding domain-like"/>
    <property type="match status" value="1"/>
</dbReference>
<dbReference type="NCBIfam" id="NF002528">
    <property type="entry name" value="PRK01966.1-4"/>
    <property type="match status" value="1"/>
</dbReference>
<name>E6U2W3_ETHHY</name>
<dbReference type="Pfam" id="PF01820">
    <property type="entry name" value="Dala_Dala_lig_N"/>
    <property type="match status" value="1"/>
</dbReference>
<evidence type="ECO:0000256" key="9">
    <source>
        <dbReference type="ARBA" id="ARBA00022723"/>
    </source>
</evidence>
<keyword evidence="7 22" id="KW-0963">Cytoplasm</keyword>
<dbReference type="HAMAP" id="MF_00047">
    <property type="entry name" value="Dala_Dala_lig"/>
    <property type="match status" value="1"/>
</dbReference>
<dbReference type="FunFam" id="3.30.1490.20:FF:000007">
    <property type="entry name" value="D-alanine--D-alanine ligase"/>
    <property type="match status" value="1"/>
</dbReference>
<dbReference type="GO" id="GO:0005829">
    <property type="term" value="C:cytosol"/>
    <property type="evidence" value="ECO:0007669"/>
    <property type="project" value="TreeGrafter"/>
</dbReference>
<dbReference type="InterPro" id="IPR011761">
    <property type="entry name" value="ATP-grasp"/>
</dbReference>
<evidence type="ECO:0000256" key="24">
    <source>
        <dbReference type="PIRSR" id="PIRSR039102-2"/>
    </source>
</evidence>
<evidence type="ECO:0000256" key="12">
    <source>
        <dbReference type="ARBA" id="ARBA00022842"/>
    </source>
</evidence>
<dbReference type="RefSeq" id="WP_013484700.1">
    <property type="nucleotide sequence ID" value="NC_014828.1"/>
</dbReference>
<dbReference type="EMBL" id="CP002400">
    <property type="protein sequence ID" value="ADU26330.1"/>
    <property type="molecule type" value="Genomic_DNA"/>
</dbReference>
<comment type="cofactor">
    <cofactor evidence="25">
        <name>Mg(2+)</name>
        <dbReference type="ChEBI" id="CHEBI:18420"/>
    </cofactor>
    <cofactor evidence="25">
        <name>Mn(2+)</name>
        <dbReference type="ChEBI" id="CHEBI:29035"/>
    </cofactor>
    <text evidence="25">Binds 2 magnesium or manganese ions per subunit.</text>
</comment>
<dbReference type="InterPro" id="IPR005905">
    <property type="entry name" value="D_ala_D_ala"/>
</dbReference>
<evidence type="ECO:0000256" key="14">
    <source>
        <dbReference type="ARBA" id="ARBA00022984"/>
    </source>
</evidence>
<dbReference type="PANTHER" id="PTHR23132">
    <property type="entry name" value="D-ALANINE--D-ALANINE LIGASE"/>
    <property type="match status" value="1"/>
</dbReference>
<dbReference type="InterPro" id="IPR013815">
    <property type="entry name" value="ATP_grasp_subdomain_1"/>
</dbReference>
<evidence type="ECO:0000313" key="28">
    <source>
        <dbReference type="EMBL" id="ADU26330.1"/>
    </source>
</evidence>
<evidence type="ECO:0000256" key="17">
    <source>
        <dbReference type="ARBA" id="ARBA00047614"/>
    </source>
</evidence>
<feature type="domain" description="ATP-grasp" evidence="27">
    <location>
        <begin position="144"/>
        <end position="349"/>
    </location>
</feature>
<dbReference type="PROSITE" id="PS00844">
    <property type="entry name" value="DALA_DALA_LIGASE_2"/>
    <property type="match status" value="1"/>
</dbReference>
<protein>
    <recommendedName>
        <fullName evidence="19 22">D-alanine--D-alanine ligase</fullName>
        <ecNumber evidence="6 22">6.3.2.4</ecNumber>
    </recommendedName>
    <alternativeName>
        <fullName evidence="21 22">D-Ala-D-Ala ligase</fullName>
    </alternativeName>
    <alternativeName>
        <fullName evidence="20 22">D-alanylalanine synthetase</fullName>
    </alternativeName>
</protein>
<dbReference type="FunFam" id="3.30.470.20:FF:000008">
    <property type="entry name" value="D-alanine--D-alanine ligase"/>
    <property type="match status" value="1"/>
</dbReference>
<keyword evidence="15 25" id="KW-0464">Manganese</keyword>
<evidence type="ECO:0000256" key="2">
    <source>
        <dbReference type="ARBA" id="ARBA00003921"/>
    </source>
</evidence>
<dbReference type="PIRSF" id="PIRSF039102">
    <property type="entry name" value="Ddl/VanB"/>
    <property type="match status" value="1"/>
</dbReference>
<evidence type="ECO:0000259" key="27">
    <source>
        <dbReference type="PROSITE" id="PS50975"/>
    </source>
</evidence>
<dbReference type="GO" id="GO:0008360">
    <property type="term" value="P:regulation of cell shape"/>
    <property type="evidence" value="ECO:0007669"/>
    <property type="project" value="UniProtKB-KW"/>
</dbReference>
<evidence type="ECO:0000256" key="13">
    <source>
        <dbReference type="ARBA" id="ARBA00022960"/>
    </source>
</evidence>
<dbReference type="PROSITE" id="PS00843">
    <property type="entry name" value="DALA_DALA_LIGASE_1"/>
    <property type="match status" value="1"/>
</dbReference>
<keyword evidence="29" id="KW-1185">Reference proteome</keyword>
<sequence>MKKPRVAVLFGGMSSEHAVSLVSATSVIANIPRDRFDVVMIGITRDGEWRLFEGDVEKLAGSGWESDPSNRPAFIAPDSRVHGIVALSPDGRIETIRLDVVFPVLHGLNGEDGTVQGLLTLARIPFVGCGVTASAVCMDKAITKALCDTYQIPQAKWETVRVSDLKDNGKAVVERLEAHLGYPLFVKPANAGSSVGISKAADRETLYKAIETAATHDRKLVFEEAVNGREIECAVLGNEEPVVSCCGEIKPCNEFYDYNAKYLAGRTELVIPASLPKDVSERVRQTAMRVFRLLGCRGLTRMDFFALEDGTVLLNEPNTIPGFTSISMYPKLFEAGGISYGELLETLLRLAMEG</sequence>
<dbReference type="NCBIfam" id="NF002378">
    <property type="entry name" value="PRK01372.1"/>
    <property type="match status" value="1"/>
</dbReference>
<evidence type="ECO:0000256" key="23">
    <source>
        <dbReference type="PIRSR" id="PIRSR039102-1"/>
    </source>
</evidence>
<comment type="catalytic activity">
    <reaction evidence="17 22">
        <text>2 D-alanine + ATP = D-alanyl-D-alanine + ADP + phosphate + H(+)</text>
        <dbReference type="Rhea" id="RHEA:11224"/>
        <dbReference type="ChEBI" id="CHEBI:15378"/>
        <dbReference type="ChEBI" id="CHEBI:30616"/>
        <dbReference type="ChEBI" id="CHEBI:43474"/>
        <dbReference type="ChEBI" id="CHEBI:57416"/>
        <dbReference type="ChEBI" id="CHEBI:57822"/>
        <dbReference type="ChEBI" id="CHEBI:456216"/>
        <dbReference type="EC" id="6.3.2.4"/>
    </reaction>
</comment>
<keyword evidence="10 24" id="KW-0547">Nucleotide-binding</keyword>
<feature type="binding site" evidence="25">
    <location>
        <position position="318"/>
    </location>
    <ligand>
        <name>Mg(2+)</name>
        <dbReference type="ChEBI" id="CHEBI:18420"/>
        <label>2</label>
    </ligand>
</feature>
<feature type="binding site" evidence="24">
    <location>
        <begin position="315"/>
        <end position="316"/>
    </location>
    <ligand>
        <name>ATP</name>
        <dbReference type="ChEBI" id="CHEBI:30616"/>
    </ligand>
</feature>
<evidence type="ECO:0000256" key="6">
    <source>
        <dbReference type="ARBA" id="ARBA00012216"/>
    </source>
</evidence>
<feature type="binding site" evidence="24">
    <location>
        <begin position="185"/>
        <end position="187"/>
    </location>
    <ligand>
        <name>ATP</name>
        <dbReference type="ChEBI" id="CHEBI:30616"/>
    </ligand>
</feature>
<feature type="binding site" evidence="24">
    <location>
        <begin position="193"/>
        <end position="194"/>
    </location>
    <ligand>
        <name>ATP</name>
        <dbReference type="ChEBI" id="CHEBI:30616"/>
    </ligand>
</feature>
<feature type="active site" evidence="23">
    <location>
        <position position="327"/>
    </location>
</feature>
<gene>
    <name evidence="22" type="primary">ddl</name>
    <name evidence="28" type="ordered locus">Ethha_0761</name>
</gene>
<dbReference type="GO" id="GO:0046872">
    <property type="term" value="F:metal ion binding"/>
    <property type="evidence" value="ECO:0007669"/>
    <property type="project" value="UniProtKB-KW"/>
</dbReference>
<evidence type="ECO:0000256" key="15">
    <source>
        <dbReference type="ARBA" id="ARBA00023211"/>
    </source>
</evidence>
<dbReference type="UniPathway" id="UPA00219"/>
<dbReference type="InterPro" id="IPR000291">
    <property type="entry name" value="D-Ala_lig_Van_CS"/>
</dbReference>
<feature type="binding site" evidence="25">
    <location>
        <position position="303"/>
    </location>
    <ligand>
        <name>Mg(2+)</name>
        <dbReference type="ChEBI" id="CHEBI:18420"/>
        <label>1</label>
    </ligand>
</feature>
<evidence type="ECO:0000256" key="1">
    <source>
        <dbReference type="ARBA" id="ARBA00001936"/>
    </source>
</evidence>
<dbReference type="Gene3D" id="3.40.50.20">
    <property type="match status" value="1"/>
</dbReference>
<comment type="pathway">
    <text evidence="18">Glycan biosynthesis.</text>
</comment>
<feature type="active site" evidence="23">
    <location>
        <position position="16"/>
    </location>
</feature>
<dbReference type="GO" id="GO:0008716">
    <property type="term" value="F:D-alanine-D-alanine ligase activity"/>
    <property type="evidence" value="ECO:0007669"/>
    <property type="project" value="UniProtKB-UniRule"/>
</dbReference>
<keyword evidence="9 25" id="KW-0479">Metal-binding</keyword>
<dbReference type="STRING" id="663278.Ethha_0761"/>
<evidence type="ECO:0000256" key="18">
    <source>
        <dbReference type="ARBA" id="ARBA00060592"/>
    </source>
</evidence>
<comment type="similarity">
    <text evidence="5 22">Belongs to the D-alanine--D-alanine ligase family.</text>
</comment>
<reference evidence="28 29" key="1">
    <citation type="submission" date="2010-12" db="EMBL/GenBank/DDBJ databases">
        <title>Complete sequence of Ethanoligenens harbinense YUAN-3.</title>
        <authorList>
            <person name="Lucas S."/>
            <person name="Copeland A."/>
            <person name="Lapidus A."/>
            <person name="Cheng J.-F."/>
            <person name="Bruce D."/>
            <person name="Goodwin L."/>
            <person name="Pitluck S."/>
            <person name="Chertkov O."/>
            <person name="Misra M."/>
            <person name="Detter J.C."/>
            <person name="Han C."/>
            <person name="Tapia R."/>
            <person name="Land M."/>
            <person name="Hauser L."/>
            <person name="Jeffries C."/>
            <person name="Kyrpides N."/>
            <person name="Ivanova N."/>
            <person name="Mikhailova N."/>
            <person name="Wang A."/>
            <person name="Mouttaki H."/>
            <person name="He Z."/>
            <person name="Zhou J."/>
            <person name="Hemme C.L."/>
            <person name="Woyke T."/>
        </authorList>
    </citation>
    <scope>NUCLEOTIDE SEQUENCE [LARGE SCALE GENOMIC DNA]</scope>
    <source>
        <strain evidence="29">DSM 18485 / JCM 12961 / CGMCC 1.5033 / YUAN-3</strain>
    </source>
</reference>
<dbReference type="Gene3D" id="3.30.1490.20">
    <property type="entry name" value="ATP-grasp fold, A domain"/>
    <property type="match status" value="1"/>
</dbReference>
<dbReference type="GO" id="GO:0005524">
    <property type="term" value="F:ATP binding"/>
    <property type="evidence" value="ECO:0007669"/>
    <property type="project" value="UniProtKB-UniRule"/>
</dbReference>
<dbReference type="AlphaFoldDB" id="E6U2W3"/>
<evidence type="ECO:0000256" key="5">
    <source>
        <dbReference type="ARBA" id="ARBA00010871"/>
    </source>
</evidence>
<evidence type="ECO:0000256" key="20">
    <source>
        <dbReference type="ARBA" id="ARBA00076288"/>
    </source>
</evidence>
<keyword evidence="12 25" id="KW-0460">Magnesium</keyword>
<dbReference type="InterPro" id="IPR011127">
    <property type="entry name" value="Dala_Dala_lig_N"/>
</dbReference>
<comment type="cofactor">
    <cofactor evidence="1">
        <name>Mn(2+)</name>
        <dbReference type="ChEBI" id="CHEBI:29035"/>
    </cofactor>
</comment>
<dbReference type="Proteomes" id="UP000001551">
    <property type="component" value="Chromosome"/>
</dbReference>
<evidence type="ECO:0000256" key="25">
    <source>
        <dbReference type="PIRSR" id="PIRSR039102-3"/>
    </source>
</evidence>